<sequence length="481" mass="53262">KPPVLIFLRRDHAWGPVLAGGHAHANAQRLGGGFVLLVAAKGVSQLLVMHKLRELRRPRLARLVRACAAASLAGVVAVALLFSLHVLCMVLWRWEEDSDLFAVAAFFPGLVALVSYPVSCGAGLWGLLAGAARAWRFGSALQRKAALFAGLTAACQALSFSSTFLMWAVTLAEKKAGWFNWATCVDALFDCLCVALFSGLVGPPWLQRLAQDSFEAINSYSSDQLQEFYEEFLAYLEHAQVKWVRCRYLRRLAAEGRVMTRCQEVPPHEAICGSAGFPLSRDMPKDRFVLSHPWLSREHPDPEGVKLQELVRQLNLLGASDADAVFVDFMSLPQNDKAHPELRQLERAGRPCPDPGCHPAVRTAAEERLFKRALSAMEQVYSTGSIRVIVLPMDSSVEAGREYIKRGWCFLEFCLALSFGNICNAEIAEPVALLAEEVKSKRANTVDGFRSAFQHTHFTNKGDADVVLELFENTLDKQTRH</sequence>
<evidence type="ECO:0000313" key="2">
    <source>
        <dbReference type="EMBL" id="CAK0897296.1"/>
    </source>
</evidence>
<feature type="transmembrane region" description="Helical" evidence="1">
    <location>
        <begin position="146"/>
        <end position="172"/>
    </location>
</feature>
<name>A0ABN9XG15_9DINO</name>
<dbReference type="EMBL" id="CAUYUJ010020312">
    <property type="protein sequence ID" value="CAK0897296.1"/>
    <property type="molecule type" value="Genomic_DNA"/>
</dbReference>
<comment type="caution">
    <text evidence="2">The sequence shown here is derived from an EMBL/GenBank/DDBJ whole genome shotgun (WGS) entry which is preliminary data.</text>
</comment>
<evidence type="ECO:0000313" key="3">
    <source>
        <dbReference type="Proteomes" id="UP001189429"/>
    </source>
</evidence>
<feature type="transmembrane region" description="Helical" evidence="1">
    <location>
        <begin position="69"/>
        <end position="94"/>
    </location>
</feature>
<keyword evidence="1" id="KW-0812">Transmembrane</keyword>
<keyword evidence="1" id="KW-1133">Transmembrane helix</keyword>
<gene>
    <name evidence="2" type="ORF">PCOR1329_LOCUS75526</name>
</gene>
<organism evidence="2 3">
    <name type="scientific">Prorocentrum cordatum</name>
    <dbReference type="NCBI Taxonomy" id="2364126"/>
    <lineage>
        <taxon>Eukaryota</taxon>
        <taxon>Sar</taxon>
        <taxon>Alveolata</taxon>
        <taxon>Dinophyceae</taxon>
        <taxon>Prorocentrales</taxon>
        <taxon>Prorocentraceae</taxon>
        <taxon>Prorocentrum</taxon>
    </lineage>
</organism>
<proteinExistence type="predicted"/>
<reference evidence="2" key="1">
    <citation type="submission" date="2023-10" db="EMBL/GenBank/DDBJ databases">
        <authorList>
            <person name="Chen Y."/>
            <person name="Shah S."/>
            <person name="Dougan E. K."/>
            <person name="Thang M."/>
            <person name="Chan C."/>
        </authorList>
    </citation>
    <scope>NUCLEOTIDE SEQUENCE [LARGE SCALE GENOMIC DNA]</scope>
</reference>
<keyword evidence="3" id="KW-1185">Reference proteome</keyword>
<protein>
    <submittedName>
        <fullName evidence="2">Uncharacterized protein</fullName>
    </submittedName>
</protein>
<dbReference type="Proteomes" id="UP001189429">
    <property type="component" value="Unassembled WGS sequence"/>
</dbReference>
<accession>A0ABN9XG15</accession>
<feature type="non-terminal residue" evidence="2">
    <location>
        <position position="1"/>
    </location>
</feature>
<evidence type="ECO:0000256" key="1">
    <source>
        <dbReference type="SAM" id="Phobius"/>
    </source>
</evidence>
<feature type="transmembrane region" description="Helical" evidence="1">
    <location>
        <begin position="100"/>
        <end position="125"/>
    </location>
</feature>
<keyword evidence="1" id="KW-0472">Membrane</keyword>